<organism evidence="2 3">
    <name type="scientific">Laetiporus sulphureus 93-53</name>
    <dbReference type="NCBI Taxonomy" id="1314785"/>
    <lineage>
        <taxon>Eukaryota</taxon>
        <taxon>Fungi</taxon>
        <taxon>Dikarya</taxon>
        <taxon>Basidiomycota</taxon>
        <taxon>Agaricomycotina</taxon>
        <taxon>Agaricomycetes</taxon>
        <taxon>Polyporales</taxon>
        <taxon>Laetiporus</taxon>
    </lineage>
</organism>
<dbReference type="GeneID" id="63818689"/>
<evidence type="ECO:0000313" key="2">
    <source>
        <dbReference type="EMBL" id="KZT05428.1"/>
    </source>
</evidence>
<feature type="compositionally biased region" description="Basic and acidic residues" evidence="1">
    <location>
        <begin position="99"/>
        <end position="110"/>
    </location>
</feature>
<evidence type="ECO:0000256" key="1">
    <source>
        <dbReference type="SAM" id="MobiDB-lite"/>
    </source>
</evidence>
<dbReference type="STRING" id="1314785.A0A165DQT9"/>
<reference evidence="2 3" key="1">
    <citation type="journal article" date="2016" name="Mol. Biol. Evol.">
        <title>Comparative Genomics of Early-Diverging Mushroom-Forming Fungi Provides Insights into the Origins of Lignocellulose Decay Capabilities.</title>
        <authorList>
            <person name="Nagy L.G."/>
            <person name="Riley R."/>
            <person name="Tritt A."/>
            <person name="Adam C."/>
            <person name="Daum C."/>
            <person name="Floudas D."/>
            <person name="Sun H."/>
            <person name="Yadav J.S."/>
            <person name="Pangilinan J."/>
            <person name="Larsson K.H."/>
            <person name="Matsuura K."/>
            <person name="Barry K."/>
            <person name="Labutti K."/>
            <person name="Kuo R."/>
            <person name="Ohm R.A."/>
            <person name="Bhattacharya S.S."/>
            <person name="Shirouzu T."/>
            <person name="Yoshinaga Y."/>
            <person name="Martin F.M."/>
            <person name="Grigoriev I.V."/>
            <person name="Hibbett D.S."/>
        </authorList>
    </citation>
    <scope>NUCLEOTIDE SEQUENCE [LARGE SCALE GENOMIC DNA]</scope>
    <source>
        <strain evidence="2 3">93-53</strain>
    </source>
</reference>
<feature type="compositionally biased region" description="Polar residues" evidence="1">
    <location>
        <begin position="21"/>
        <end position="35"/>
    </location>
</feature>
<dbReference type="EMBL" id="KV427630">
    <property type="protein sequence ID" value="KZT05428.1"/>
    <property type="molecule type" value="Genomic_DNA"/>
</dbReference>
<proteinExistence type="predicted"/>
<dbReference type="AlphaFoldDB" id="A0A165DQT9"/>
<dbReference type="InParanoid" id="A0A165DQT9"/>
<feature type="compositionally biased region" description="Basic and acidic residues" evidence="1">
    <location>
        <begin position="134"/>
        <end position="167"/>
    </location>
</feature>
<keyword evidence="3" id="KW-1185">Reference proteome</keyword>
<dbReference type="RefSeq" id="XP_040763168.1">
    <property type="nucleotide sequence ID" value="XM_040901657.1"/>
</dbReference>
<feature type="region of interest" description="Disordered" evidence="1">
    <location>
        <begin position="1"/>
        <end position="189"/>
    </location>
</feature>
<dbReference type="OrthoDB" id="2804368at2759"/>
<protein>
    <submittedName>
        <fullName evidence="2">Uncharacterized protein</fullName>
    </submittedName>
</protein>
<name>A0A165DQT9_9APHY</name>
<sequence length="189" mass="20101">MLSTSSSPHSHSHSGEPAGSRSHSSVLTSNYSPTPCATPLPGMGTAISPGPSLASSSRPTTPGPALSYPPSLQQYLSHGQRVSWPRYDPSASASTSEEGLERRGERERRPSRLSLTLANWNPETDPELDLSVLKPEDIEKAKTTEGESRGAKGDERQRDQEKEKDTDGSQQASDLSQLAHAASSGHVSA</sequence>
<accession>A0A165DQT9</accession>
<dbReference type="Proteomes" id="UP000076871">
    <property type="component" value="Unassembled WGS sequence"/>
</dbReference>
<evidence type="ECO:0000313" key="3">
    <source>
        <dbReference type="Proteomes" id="UP000076871"/>
    </source>
</evidence>
<gene>
    <name evidence="2" type="ORF">LAESUDRAFT_230304</name>
</gene>